<sequence length="264" mass="28917">MGWALRFHGVGNASAVELGSAMATIERQGRPWLTIDCGAEGLTAYLAHYGEAPRALFVTHTHLDHVAGFERLFVDGMFGGRAESTRLYVPAHLVPLLHQRVGDYPNVLAEGGANFWDAFRVIPVGDAFWHDGVRLETFETRHHWPRTAYGLRLRGSLVWTGDTRPIPETLAKMADACEVVAHDCALRGNPSHSGIEDLEREYPDDLLARCVLYHYVGVVEGQTLKARGYRVADPGECLALAEPTAARAIPFDATDSAPDASFPA</sequence>
<name>A0ABP9AEX0_9GAMM</name>
<keyword evidence="2" id="KW-1185">Reference proteome</keyword>
<reference evidence="2" key="1">
    <citation type="journal article" date="2019" name="Int. J. Syst. Evol. Microbiol.">
        <title>The Global Catalogue of Microorganisms (GCM) 10K type strain sequencing project: providing services to taxonomists for standard genome sequencing and annotation.</title>
        <authorList>
            <consortium name="The Broad Institute Genomics Platform"/>
            <consortium name="The Broad Institute Genome Sequencing Center for Infectious Disease"/>
            <person name="Wu L."/>
            <person name="Ma J."/>
        </authorList>
    </citation>
    <scope>NUCLEOTIDE SEQUENCE [LARGE SCALE GENOMIC DNA]</scope>
    <source>
        <strain evidence="2">JCM 18204</strain>
    </source>
</reference>
<dbReference type="InterPro" id="IPR036866">
    <property type="entry name" value="RibonucZ/Hydroxyglut_hydro"/>
</dbReference>
<protein>
    <submittedName>
        <fullName evidence="1">MBL fold metallo-hydrolase</fullName>
    </submittedName>
</protein>
<dbReference type="Gene3D" id="3.60.15.10">
    <property type="entry name" value="Ribonuclease Z/Hydroxyacylglutathione hydrolase-like"/>
    <property type="match status" value="1"/>
</dbReference>
<proteinExistence type="predicted"/>
<evidence type="ECO:0000313" key="2">
    <source>
        <dbReference type="Proteomes" id="UP001499959"/>
    </source>
</evidence>
<comment type="caution">
    <text evidence="1">The sequence shown here is derived from an EMBL/GenBank/DDBJ whole genome shotgun (WGS) entry which is preliminary data.</text>
</comment>
<dbReference type="Proteomes" id="UP001499959">
    <property type="component" value="Unassembled WGS sequence"/>
</dbReference>
<gene>
    <name evidence="1" type="ORF">GCM10023307_00340</name>
</gene>
<accession>A0ABP9AEX0</accession>
<evidence type="ECO:0000313" key="1">
    <source>
        <dbReference type="EMBL" id="GAA4780432.1"/>
    </source>
</evidence>
<dbReference type="EMBL" id="BAABJE010000001">
    <property type="protein sequence ID" value="GAA4780432.1"/>
    <property type="molecule type" value="Genomic_DNA"/>
</dbReference>
<organism evidence="1 2">
    <name type="scientific">Lysobacter hankyongensis</name>
    <dbReference type="NCBI Taxonomy" id="1176535"/>
    <lineage>
        <taxon>Bacteria</taxon>
        <taxon>Pseudomonadati</taxon>
        <taxon>Pseudomonadota</taxon>
        <taxon>Gammaproteobacteria</taxon>
        <taxon>Lysobacterales</taxon>
        <taxon>Lysobacteraceae</taxon>
        <taxon>Lysobacter</taxon>
    </lineage>
</organism>
<dbReference type="Pfam" id="PF23023">
    <property type="entry name" value="Anti-Pycsar_Apyc1"/>
    <property type="match status" value="1"/>
</dbReference>
<dbReference type="RefSeq" id="WP_345301255.1">
    <property type="nucleotide sequence ID" value="NZ_BAABJE010000001.1"/>
</dbReference>
<dbReference type="SUPFAM" id="SSF56281">
    <property type="entry name" value="Metallo-hydrolase/oxidoreductase"/>
    <property type="match status" value="1"/>
</dbReference>